<evidence type="ECO:0000313" key="3">
    <source>
        <dbReference type="Proteomes" id="UP000269265"/>
    </source>
</evidence>
<accession>A0A426VCF8</accession>
<dbReference type="OrthoDB" id="9797736at2"/>
<dbReference type="PANTHER" id="PTHR30535:SF4">
    <property type="entry name" value="HEMIN-BINDING PERIPLASMIC PROTEIN HMUT"/>
    <property type="match status" value="1"/>
</dbReference>
<gene>
    <name evidence="2" type="ORF">EIP75_09010</name>
</gene>
<dbReference type="EMBL" id="RSED01000006">
    <property type="protein sequence ID" value="RRS04561.1"/>
    <property type="molecule type" value="Genomic_DNA"/>
</dbReference>
<organism evidence="2 3">
    <name type="scientific">Aquabacterium soli</name>
    <dbReference type="NCBI Taxonomy" id="2493092"/>
    <lineage>
        <taxon>Bacteria</taxon>
        <taxon>Pseudomonadati</taxon>
        <taxon>Pseudomonadota</taxon>
        <taxon>Betaproteobacteria</taxon>
        <taxon>Burkholderiales</taxon>
        <taxon>Aquabacterium</taxon>
    </lineage>
</organism>
<dbReference type="PANTHER" id="PTHR30535">
    <property type="entry name" value="VITAMIN B12-BINDING PROTEIN"/>
    <property type="match status" value="1"/>
</dbReference>
<dbReference type="Gene3D" id="3.40.50.1980">
    <property type="entry name" value="Nitrogenase molybdenum iron protein domain"/>
    <property type="match status" value="2"/>
</dbReference>
<evidence type="ECO:0000259" key="1">
    <source>
        <dbReference type="PROSITE" id="PS50983"/>
    </source>
</evidence>
<dbReference type="AlphaFoldDB" id="A0A426VCF8"/>
<reference evidence="2 3" key="1">
    <citation type="submission" date="2018-12" db="EMBL/GenBank/DDBJ databases">
        <title>The whole draft genome of Aquabacterium sp. SJQ9.</title>
        <authorList>
            <person name="Sun L."/>
            <person name="Gao X."/>
            <person name="Chen W."/>
            <person name="Huang K."/>
        </authorList>
    </citation>
    <scope>NUCLEOTIDE SEQUENCE [LARGE SCALE GENOMIC DNA]</scope>
    <source>
        <strain evidence="2 3">SJQ9</strain>
    </source>
</reference>
<evidence type="ECO:0000313" key="2">
    <source>
        <dbReference type="EMBL" id="RRS04561.1"/>
    </source>
</evidence>
<dbReference type="InterPro" id="IPR050902">
    <property type="entry name" value="ABC_Transporter_SBP"/>
</dbReference>
<dbReference type="InterPro" id="IPR002491">
    <property type="entry name" value="ABC_transptr_periplasmic_BD"/>
</dbReference>
<dbReference type="RefSeq" id="WP_125242935.1">
    <property type="nucleotide sequence ID" value="NZ_RSED01000006.1"/>
</dbReference>
<dbReference type="SUPFAM" id="SSF53807">
    <property type="entry name" value="Helical backbone' metal receptor"/>
    <property type="match status" value="1"/>
</dbReference>
<dbReference type="Proteomes" id="UP000269265">
    <property type="component" value="Unassembled WGS sequence"/>
</dbReference>
<keyword evidence="3" id="KW-1185">Reference proteome</keyword>
<name>A0A426VCF8_9BURK</name>
<protein>
    <submittedName>
        <fullName evidence="2">ABC transporter substrate-binding protein</fullName>
    </submittedName>
</protein>
<dbReference type="PROSITE" id="PS50983">
    <property type="entry name" value="FE_B12_PBP"/>
    <property type="match status" value="1"/>
</dbReference>
<comment type="caution">
    <text evidence="2">The sequence shown here is derived from an EMBL/GenBank/DDBJ whole genome shotgun (WGS) entry which is preliminary data.</text>
</comment>
<dbReference type="Pfam" id="PF01497">
    <property type="entry name" value="Peripla_BP_2"/>
    <property type="match status" value="1"/>
</dbReference>
<proteinExistence type="predicted"/>
<sequence length="289" mass="30344">MKRRLLLQGAAASVALGHAALVRAQGSAPRLVSLSGGMTEVVYRLGAESLLVGTDTTSTYPAAALQTPKVGYMRQLSAEGVLALRPTALLATNEAGPARVLDQLKGAGLALHLVQADHSFEELRAKVRVVAQASGRVEAGKALEADLQTQWQAALRKVAQADQQRRSQGHAERKVLFVMAHGGRPQGAGTDTAAHAMMTFAGARNVLSGGSGYQALTAEAVAQAAPDIILTTQDSVDASGGLQRFWQFPGLAFTPAGRQQRVVALDAMALLGFGPRLPQTLDDLRQRLA</sequence>
<feature type="domain" description="Fe/B12 periplasmic-binding" evidence="1">
    <location>
        <begin position="30"/>
        <end position="289"/>
    </location>
</feature>